<accession>A0ACB9RKX4</accession>
<dbReference type="Proteomes" id="UP001057402">
    <property type="component" value="Chromosome 3"/>
</dbReference>
<evidence type="ECO:0000313" key="1">
    <source>
        <dbReference type="EMBL" id="KAI4379118.1"/>
    </source>
</evidence>
<keyword evidence="2" id="KW-1185">Reference proteome</keyword>
<gene>
    <name evidence="1" type="ORF">MLD38_005454</name>
</gene>
<name>A0ACB9RKX4_9MYRT</name>
<evidence type="ECO:0000313" key="2">
    <source>
        <dbReference type="Proteomes" id="UP001057402"/>
    </source>
</evidence>
<organism evidence="1 2">
    <name type="scientific">Melastoma candidum</name>
    <dbReference type="NCBI Taxonomy" id="119954"/>
    <lineage>
        <taxon>Eukaryota</taxon>
        <taxon>Viridiplantae</taxon>
        <taxon>Streptophyta</taxon>
        <taxon>Embryophyta</taxon>
        <taxon>Tracheophyta</taxon>
        <taxon>Spermatophyta</taxon>
        <taxon>Magnoliopsida</taxon>
        <taxon>eudicotyledons</taxon>
        <taxon>Gunneridae</taxon>
        <taxon>Pentapetalae</taxon>
        <taxon>rosids</taxon>
        <taxon>malvids</taxon>
        <taxon>Myrtales</taxon>
        <taxon>Melastomataceae</taxon>
        <taxon>Melastomatoideae</taxon>
        <taxon>Melastomateae</taxon>
        <taxon>Melastoma</taxon>
    </lineage>
</organism>
<protein>
    <submittedName>
        <fullName evidence="1">Uncharacterized protein</fullName>
    </submittedName>
</protein>
<sequence length="334" mass="37868">MSILDRRPIQTALPTLARPMMSLDANEDAVVGALKQSLRQLETLGAQRAGLEDMLKEMKRKDDVLPKLMTSTGSYEDLFKKEIAKYDSIQGEISQNIQAQEHLLMQIQAQNDDFSHIFNLEDYKAQREKCYKQIQAAIAKYREIKENINEGLKFYVTLQDAITNVKQQCSDFIMTRSIQSREMMEDVQRNMTGLSFQDRNVGAFNSSYSHIGQRPGFHSQAEPQHAPHHPPPYQTPDQPTTATPGYGYHAAPYGTTAQAPPYQVPPPQANTYQPPQGQQPTPASHDYGQPAYPGWRGPYYNNAHPQQQASHPRPPYTVQPPYPPPHQSGYYRPQ</sequence>
<dbReference type="EMBL" id="CM042882">
    <property type="protein sequence ID" value="KAI4379118.1"/>
    <property type="molecule type" value="Genomic_DNA"/>
</dbReference>
<comment type="caution">
    <text evidence="1">The sequence shown here is derived from an EMBL/GenBank/DDBJ whole genome shotgun (WGS) entry which is preliminary data.</text>
</comment>
<proteinExistence type="predicted"/>
<reference evidence="2" key="1">
    <citation type="journal article" date="2023" name="Front. Plant Sci.">
        <title>Chromosomal-level genome assembly of Melastoma candidum provides insights into trichome evolution.</title>
        <authorList>
            <person name="Zhong Y."/>
            <person name="Wu W."/>
            <person name="Sun C."/>
            <person name="Zou P."/>
            <person name="Liu Y."/>
            <person name="Dai S."/>
            <person name="Zhou R."/>
        </authorList>
    </citation>
    <scope>NUCLEOTIDE SEQUENCE [LARGE SCALE GENOMIC DNA]</scope>
</reference>